<organism evidence="1 2">
    <name type="scientific">Apiospora saccharicola</name>
    <dbReference type="NCBI Taxonomy" id="335842"/>
    <lineage>
        <taxon>Eukaryota</taxon>
        <taxon>Fungi</taxon>
        <taxon>Dikarya</taxon>
        <taxon>Ascomycota</taxon>
        <taxon>Pezizomycotina</taxon>
        <taxon>Sordariomycetes</taxon>
        <taxon>Xylariomycetidae</taxon>
        <taxon>Amphisphaeriales</taxon>
        <taxon>Apiosporaceae</taxon>
        <taxon>Apiospora</taxon>
    </lineage>
</organism>
<dbReference type="Proteomes" id="UP001446871">
    <property type="component" value="Unassembled WGS sequence"/>
</dbReference>
<gene>
    <name evidence="1" type="ORF">PG996_004441</name>
</gene>
<comment type="caution">
    <text evidence="1">The sequence shown here is derived from an EMBL/GenBank/DDBJ whole genome shotgun (WGS) entry which is preliminary data.</text>
</comment>
<proteinExistence type="predicted"/>
<evidence type="ECO:0000313" key="2">
    <source>
        <dbReference type="Proteomes" id="UP001446871"/>
    </source>
</evidence>
<evidence type="ECO:0000313" key="1">
    <source>
        <dbReference type="EMBL" id="KAK8078271.1"/>
    </source>
</evidence>
<accession>A0ABR1W452</accession>
<dbReference type="EMBL" id="JAQQWM010000002">
    <property type="protein sequence ID" value="KAK8078271.1"/>
    <property type="molecule type" value="Genomic_DNA"/>
</dbReference>
<name>A0ABR1W452_9PEZI</name>
<sequence>MATADPNKFLLLVDLDEWVRETFQTNRFHLLSLDKNELADLTVEGLSKKVRELLEAIAQRMLLRMFKDPSRRDECQLRTLDLDPWLYDAAEPKHLSMQWGNNRSVRLGGGLDDAAFKTWWEYWQKFKSTDFCLAVVTNWGHAY</sequence>
<reference evidence="1 2" key="1">
    <citation type="submission" date="2023-01" db="EMBL/GenBank/DDBJ databases">
        <title>Analysis of 21 Apiospora genomes using comparative genomics revels a genus with tremendous synthesis potential of carbohydrate active enzymes and secondary metabolites.</title>
        <authorList>
            <person name="Sorensen T."/>
        </authorList>
    </citation>
    <scope>NUCLEOTIDE SEQUENCE [LARGE SCALE GENOMIC DNA]</scope>
    <source>
        <strain evidence="1 2">CBS 83171</strain>
    </source>
</reference>
<keyword evidence="2" id="KW-1185">Reference proteome</keyword>
<protein>
    <submittedName>
        <fullName evidence="1">Uncharacterized protein</fullName>
    </submittedName>
</protein>